<name>A0AB35FW86_STRGN</name>
<organism evidence="1 2">
    <name type="scientific">Streptococcus gordonii</name>
    <dbReference type="NCBI Taxonomy" id="1302"/>
    <lineage>
        <taxon>Bacteria</taxon>
        <taxon>Bacillati</taxon>
        <taxon>Bacillota</taxon>
        <taxon>Bacilli</taxon>
        <taxon>Lactobacillales</taxon>
        <taxon>Streptococcaceae</taxon>
        <taxon>Streptococcus</taxon>
    </lineage>
</organism>
<dbReference type="EMBL" id="JAHZQA010000006">
    <property type="protein sequence ID" value="MBZ2128033.1"/>
    <property type="molecule type" value="Genomic_DNA"/>
</dbReference>
<dbReference type="AlphaFoldDB" id="A0AB35FW86"/>
<gene>
    <name evidence="1" type="ORF">K1I74_08200</name>
</gene>
<sequence length="134" mass="15036">MSVREGVGMKDLTVKEEKFLTALMLAPTVGEACEKVGISRRTAQRYMAKTTVRSAYRKMRNQAMEQATSRLNNVAVEAVEVLTAIMNDPTISPYARQQSARTILEFAYKAYENEAIIEKLEELETVISIDDKGI</sequence>
<evidence type="ECO:0000313" key="1">
    <source>
        <dbReference type="EMBL" id="MBZ2128033.1"/>
    </source>
</evidence>
<comment type="caution">
    <text evidence="1">The sequence shown here is derived from an EMBL/GenBank/DDBJ whole genome shotgun (WGS) entry which is preliminary data.</text>
</comment>
<reference evidence="1" key="1">
    <citation type="submission" date="2021-07" db="EMBL/GenBank/DDBJ databases">
        <title>Occurrence of streptococci in the human mouth that bind to a non-human glycan.</title>
        <authorList>
            <person name="Cross B."/>
            <person name="Thamadilok S."/>
            <person name="Bensing B."/>
            <person name="Sasmal A."/>
            <person name="Khedri Z."/>
            <person name="Deng L."/>
            <person name="Yu H."/>
            <person name="Mehta A."/>
            <person name="Aluvathingal J."/>
            <person name="Nadendla S."/>
            <person name="Vickerman M."/>
            <person name="Chen X."/>
            <person name="Dewhirst F."/>
            <person name="Gill A."/>
            <person name="Lettrichova I."/>
            <person name="Diaz S."/>
            <person name="Gill S."/>
            <person name="Tettelin H."/>
            <person name="Iverson T."/>
            <person name="Sullam P."/>
            <person name="Varki A."/>
            <person name="Ruhl S."/>
        </authorList>
    </citation>
    <scope>NUCLEOTIDE SEQUENCE</scope>
    <source>
        <strain evidence="1">SK9</strain>
    </source>
</reference>
<accession>A0AB35FW86</accession>
<proteinExistence type="predicted"/>
<evidence type="ECO:0000313" key="2">
    <source>
        <dbReference type="Proteomes" id="UP000826921"/>
    </source>
</evidence>
<dbReference type="Proteomes" id="UP000826921">
    <property type="component" value="Unassembled WGS sequence"/>
</dbReference>
<protein>
    <submittedName>
        <fullName evidence="1">Replication protein</fullName>
    </submittedName>
</protein>